<dbReference type="AlphaFoldDB" id="A0AAE3SVE6"/>
<name>A0AAE3SVE6_9HYPH</name>
<dbReference type="EMBL" id="JANFPI010000003">
    <property type="protein sequence ID" value="MCX8997583.1"/>
    <property type="molecule type" value="Genomic_DNA"/>
</dbReference>
<gene>
    <name evidence="1" type="ORF">NOF55_10735</name>
</gene>
<dbReference type="Pfam" id="PF14345">
    <property type="entry name" value="GDYXXLXY"/>
    <property type="match status" value="1"/>
</dbReference>
<protein>
    <submittedName>
        <fullName evidence="1">GDYXXLXY domain-containing protein</fullName>
    </submittedName>
</protein>
<evidence type="ECO:0000313" key="2">
    <source>
        <dbReference type="Proteomes" id="UP001208771"/>
    </source>
</evidence>
<keyword evidence="2" id="KW-1185">Reference proteome</keyword>
<reference evidence="1" key="1">
    <citation type="submission" date="2022-07" db="EMBL/GenBank/DDBJ databases">
        <title>Ectorhizobium quercum gen.nov., sp. nov.</title>
        <authorList>
            <person name="Ma T."/>
            <person name="Li Y."/>
        </authorList>
    </citation>
    <scope>NUCLEOTIDE SEQUENCE</scope>
    <source>
        <strain evidence="1">BDR2-2</strain>
    </source>
</reference>
<proteinExistence type="predicted"/>
<dbReference type="Proteomes" id="UP001208771">
    <property type="component" value="Unassembled WGS sequence"/>
</dbReference>
<accession>A0AAE3SVE6</accession>
<organism evidence="1 2">
    <name type="scientific">Ectorhizobium quercum</name>
    <dbReference type="NCBI Taxonomy" id="2965071"/>
    <lineage>
        <taxon>Bacteria</taxon>
        <taxon>Pseudomonadati</taxon>
        <taxon>Pseudomonadota</taxon>
        <taxon>Alphaproteobacteria</taxon>
        <taxon>Hyphomicrobiales</taxon>
        <taxon>Rhizobiaceae</taxon>
        <taxon>Ectorhizobium</taxon>
    </lineage>
</organism>
<evidence type="ECO:0000313" key="1">
    <source>
        <dbReference type="EMBL" id="MCX8997583.1"/>
    </source>
</evidence>
<dbReference type="InterPro" id="IPR025833">
    <property type="entry name" value="GDYXXLXY"/>
</dbReference>
<sequence>MSRFLIPAAVFVALLQSAVLFHVVASRAAVLRDGTEIRLETAPVDPRDLLRGDYVTLNYTIGRVMSASIVGPWPAERGRHTIYVRLVPGAGGFWSVSEASFQPLAAQEGSVVLKGIAGRVGSRPPGGFILASYGIERYYVPEGEGKAIENARNDGRISVAARVSKDGVARIRALLQDGEPLYEEPLY</sequence>
<comment type="caution">
    <text evidence="1">The sequence shown here is derived from an EMBL/GenBank/DDBJ whole genome shotgun (WGS) entry which is preliminary data.</text>
</comment>
<dbReference type="RefSeq" id="WP_306411367.1">
    <property type="nucleotide sequence ID" value="NZ_JANFPI010000003.1"/>
</dbReference>